<accession>A0ABY4KC67</accession>
<dbReference type="Proteomes" id="UP000830583">
    <property type="component" value="Chromosome"/>
</dbReference>
<proteinExistence type="predicted"/>
<dbReference type="RefSeq" id="WP_248433231.1">
    <property type="nucleotide sequence ID" value="NZ_CP096205.1"/>
</dbReference>
<name>A0ABY4KC67_9FLAO</name>
<evidence type="ECO:0000313" key="2">
    <source>
        <dbReference type="Proteomes" id="UP000830583"/>
    </source>
</evidence>
<organism evidence="1 2">
    <name type="scientific">Flavobacterium azooxidireducens</name>
    <dbReference type="NCBI Taxonomy" id="1871076"/>
    <lineage>
        <taxon>Bacteria</taxon>
        <taxon>Pseudomonadati</taxon>
        <taxon>Bacteroidota</taxon>
        <taxon>Flavobacteriia</taxon>
        <taxon>Flavobacteriales</taxon>
        <taxon>Flavobacteriaceae</taxon>
        <taxon>Flavobacterium</taxon>
    </lineage>
</organism>
<sequence>MKNYFLILLFTLPFVSCETTESELTSSETNYFNKKSQELLPLNPANSFDFVGQVHYAISNSYFTDSNLPKTIDSIVYQVNLKAGIHPFFDDFLSTDYNLVSKSRITYLVSDPHTAFDSIVDDLPLNTTAKNDFRLFVETVLSKVDNDVDYIDIHNYVVLYESTIQDSGQLSASEKEYLLTVTSIIRHSVYAKKKRPKKNTDLDWYWLGAKFTGAVEGAQYGKSHAILSALKAGIIENR</sequence>
<protein>
    <submittedName>
        <fullName evidence="1">Uncharacterized protein</fullName>
    </submittedName>
</protein>
<gene>
    <name evidence="1" type="ORF">M0M57_11810</name>
</gene>
<reference evidence="1" key="1">
    <citation type="submission" date="2022-04" db="EMBL/GenBank/DDBJ databases">
        <title>Consumption of N2O by Flavobacterium azooxidireducens sp. nov. isolated from Decomposing Leaf Litter of Phragmites australis (Cav.).</title>
        <authorList>
            <person name="Behrendt U."/>
            <person name="Spanner T."/>
            <person name="Augustin J."/>
            <person name="Horn M.A."/>
            <person name="Kolb S."/>
            <person name="Ulrich A."/>
        </authorList>
    </citation>
    <scope>NUCLEOTIDE SEQUENCE</scope>
    <source>
        <strain evidence="1">IGB 4-14</strain>
    </source>
</reference>
<evidence type="ECO:0000313" key="1">
    <source>
        <dbReference type="EMBL" id="UPQ78304.1"/>
    </source>
</evidence>
<dbReference type="EMBL" id="CP096205">
    <property type="protein sequence ID" value="UPQ78304.1"/>
    <property type="molecule type" value="Genomic_DNA"/>
</dbReference>
<keyword evidence="2" id="KW-1185">Reference proteome</keyword>